<dbReference type="GeneID" id="25917101"/>
<evidence type="ECO:0000313" key="5">
    <source>
        <dbReference type="Proteomes" id="UP000054560"/>
    </source>
</evidence>
<dbReference type="InterPro" id="IPR036322">
    <property type="entry name" value="WD40_repeat_dom_sf"/>
</dbReference>
<dbReference type="InterPro" id="IPR015943">
    <property type="entry name" value="WD40/YVTN_repeat-like_dom_sf"/>
</dbReference>
<keyword evidence="2" id="KW-0677">Repeat</keyword>
<reference evidence="4 5" key="1">
    <citation type="submission" date="2011-02" db="EMBL/GenBank/DDBJ databases">
        <title>The Genome Sequence of Sphaeroforma arctica JP610.</title>
        <authorList>
            <consortium name="The Broad Institute Genome Sequencing Platform"/>
            <person name="Russ C."/>
            <person name="Cuomo C."/>
            <person name="Young S.K."/>
            <person name="Zeng Q."/>
            <person name="Gargeya S."/>
            <person name="Alvarado L."/>
            <person name="Berlin A."/>
            <person name="Chapman S.B."/>
            <person name="Chen Z."/>
            <person name="Freedman E."/>
            <person name="Gellesch M."/>
            <person name="Goldberg J."/>
            <person name="Griggs A."/>
            <person name="Gujja S."/>
            <person name="Heilman E."/>
            <person name="Heiman D."/>
            <person name="Howarth C."/>
            <person name="Mehta T."/>
            <person name="Neiman D."/>
            <person name="Pearson M."/>
            <person name="Roberts A."/>
            <person name="Saif S."/>
            <person name="Shea T."/>
            <person name="Shenoy N."/>
            <person name="Sisk P."/>
            <person name="Stolte C."/>
            <person name="Sykes S."/>
            <person name="White J."/>
            <person name="Yandava C."/>
            <person name="Burger G."/>
            <person name="Gray M.W."/>
            <person name="Holland P.W.H."/>
            <person name="King N."/>
            <person name="Lang F.B.F."/>
            <person name="Roger A.J."/>
            <person name="Ruiz-Trillo I."/>
            <person name="Haas B."/>
            <person name="Nusbaum C."/>
            <person name="Birren B."/>
        </authorList>
    </citation>
    <scope>NUCLEOTIDE SEQUENCE [LARGE SCALE GENOMIC DNA]</scope>
    <source>
        <strain evidence="4 5">JP610</strain>
    </source>
</reference>
<evidence type="ECO:0000256" key="3">
    <source>
        <dbReference type="PROSITE-ProRule" id="PRU00221"/>
    </source>
</evidence>
<proteinExistence type="predicted"/>
<dbReference type="Pfam" id="PF00400">
    <property type="entry name" value="WD40"/>
    <property type="match status" value="1"/>
</dbReference>
<dbReference type="SUPFAM" id="SSF50978">
    <property type="entry name" value="WD40 repeat-like"/>
    <property type="match status" value="1"/>
</dbReference>
<organism evidence="4 5">
    <name type="scientific">Sphaeroforma arctica JP610</name>
    <dbReference type="NCBI Taxonomy" id="667725"/>
    <lineage>
        <taxon>Eukaryota</taxon>
        <taxon>Ichthyosporea</taxon>
        <taxon>Ichthyophonida</taxon>
        <taxon>Sphaeroforma</taxon>
    </lineage>
</organism>
<name>A0A0L0F2N0_9EUKA</name>
<feature type="non-terminal residue" evidence="4">
    <location>
        <position position="81"/>
    </location>
</feature>
<dbReference type="EMBL" id="KQ250062">
    <property type="protein sequence ID" value="KNC70869.1"/>
    <property type="molecule type" value="Genomic_DNA"/>
</dbReference>
<dbReference type="PROSITE" id="PS50294">
    <property type="entry name" value="WD_REPEATS_REGION"/>
    <property type="match status" value="1"/>
</dbReference>
<dbReference type="OrthoDB" id="256303at2759"/>
<dbReference type="PANTHER" id="PTHR10971">
    <property type="entry name" value="MRNA EXPORT FACTOR AND BUB3"/>
    <property type="match status" value="1"/>
</dbReference>
<dbReference type="SMART" id="SM00320">
    <property type="entry name" value="WD40"/>
    <property type="match status" value="1"/>
</dbReference>
<dbReference type="PROSITE" id="PS50082">
    <property type="entry name" value="WD_REPEATS_2"/>
    <property type="match status" value="1"/>
</dbReference>
<protein>
    <submittedName>
        <fullName evidence="4">Uncharacterized protein</fullName>
    </submittedName>
</protein>
<sequence>NYLIGSSWDNKVRCWEVSPQGQSKVMGDKEHTQPVLDTCWSPDGAKVFSSGCDKTLMQWDLASNTFQQVGAHDAPIKTCHY</sequence>
<dbReference type="eggNOG" id="KOG0647">
    <property type="taxonomic scope" value="Eukaryota"/>
</dbReference>
<feature type="repeat" description="WD" evidence="3">
    <location>
        <begin position="28"/>
        <end position="69"/>
    </location>
</feature>
<keyword evidence="1 3" id="KW-0853">WD repeat</keyword>
<dbReference type="RefSeq" id="XP_014144771.1">
    <property type="nucleotide sequence ID" value="XM_014289296.1"/>
</dbReference>
<gene>
    <name evidence="4" type="ORF">SARC_16597</name>
</gene>
<dbReference type="Gene3D" id="2.130.10.10">
    <property type="entry name" value="YVTN repeat-like/Quinoprotein amine dehydrogenase"/>
    <property type="match status" value="1"/>
</dbReference>
<dbReference type="InterPro" id="IPR001680">
    <property type="entry name" value="WD40_rpt"/>
</dbReference>
<evidence type="ECO:0000256" key="2">
    <source>
        <dbReference type="ARBA" id="ARBA00022737"/>
    </source>
</evidence>
<feature type="non-terminal residue" evidence="4">
    <location>
        <position position="1"/>
    </location>
</feature>
<dbReference type="Proteomes" id="UP000054560">
    <property type="component" value="Unassembled WGS sequence"/>
</dbReference>
<accession>A0A0L0F2N0</accession>
<dbReference type="STRING" id="667725.A0A0L0F2N0"/>
<dbReference type="AlphaFoldDB" id="A0A0L0F2N0"/>
<evidence type="ECO:0000256" key="1">
    <source>
        <dbReference type="ARBA" id="ARBA00022574"/>
    </source>
</evidence>
<keyword evidence="5" id="KW-1185">Reference proteome</keyword>
<evidence type="ECO:0000313" key="4">
    <source>
        <dbReference type="EMBL" id="KNC70869.1"/>
    </source>
</evidence>